<dbReference type="Proteomes" id="UP000636888">
    <property type="component" value="Unassembled WGS sequence"/>
</dbReference>
<accession>A0A8J7J476</accession>
<dbReference type="SUPFAM" id="SSF54862">
    <property type="entry name" value="4Fe-4S ferredoxins"/>
    <property type="match status" value="1"/>
</dbReference>
<name>A0A8J7J476_9BACT</name>
<reference evidence="8" key="1">
    <citation type="submission" date="2020-12" db="EMBL/GenBank/DDBJ databases">
        <title>Geomonas sp. Red875, isolated from river sediment.</title>
        <authorList>
            <person name="Xu Z."/>
            <person name="Zhang Z."/>
            <person name="Masuda Y."/>
            <person name="Itoh H."/>
            <person name="Senoo K."/>
        </authorList>
    </citation>
    <scope>NUCLEOTIDE SEQUENCE</scope>
    <source>
        <strain evidence="8">Red875</strain>
    </source>
</reference>
<keyword evidence="6" id="KW-0812">Transmembrane</keyword>
<evidence type="ECO:0000256" key="6">
    <source>
        <dbReference type="SAM" id="Phobius"/>
    </source>
</evidence>
<evidence type="ECO:0000259" key="7">
    <source>
        <dbReference type="PROSITE" id="PS51379"/>
    </source>
</evidence>
<dbReference type="Gene3D" id="3.30.70.20">
    <property type="match status" value="2"/>
</dbReference>
<dbReference type="PROSITE" id="PS51318">
    <property type="entry name" value="TAT"/>
    <property type="match status" value="1"/>
</dbReference>
<dbReference type="PROSITE" id="PS51379">
    <property type="entry name" value="4FE4S_FER_2"/>
    <property type="match status" value="3"/>
</dbReference>
<keyword evidence="6" id="KW-1133">Transmembrane helix</keyword>
<dbReference type="InterPro" id="IPR006311">
    <property type="entry name" value="TAT_signal"/>
</dbReference>
<keyword evidence="5" id="KW-0411">Iron-sulfur</keyword>
<gene>
    <name evidence="8" type="ORF">JFN93_12730</name>
</gene>
<dbReference type="GO" id="GO:0046872">
    <property type="term" value="F:metal ion binding"/>
    <property type="evidence" value="ECO:0007669"/>
    <property type="project" value="UniProtKB-KW"/>
</dbReference>
<evidence type="ECO:0000256" key="3">
    <source>
        <dbReference type="ARBA" id="ARBA00022737"/>
    </source>
</evidence>
<dbReference type="EMBL" id="JAEMHM010000009">
    <property type="protein sequence ID" value="MBJ6725578.1"/>
    <property type="molecule type" value="Genomic_DNA"/>
</dbReference>
<dbReference type="PROSITE" id="PS00198">
    <property type="entry name" value="4FE4S_FER_1"/>
    <property type="match status" value="1"/>
</dbReference>
<evidence type="ECO:0000256" key="1">
    <source>
        <dbReference type="ARBA" id="ARBA00022485"/>
    </source>
</evidence>
<keyword evidence="3" id="KW-0677">Repeat</keyword>
<feature type="transmembrane region" description="Helical" evidence="6">
    <location>
        <begin position="34"/>
        <end position="53"/>
    </location>
</feature>
<dbReference type="Pfam" id="PF12838">
    <property type="entry name" value="Fer4_7"/>
    <property type="match status" value="1"/>
</dbReference>
<evidence type="ECO:0000256" key="4">
    <source>
        <dbReference type="ARBA" id="ARBA00023004"/>
    </source>
</evidence>
<evidence type="ECO:0000256" key="5">
    <source>
        <dbReference type="ARBA" id="ARBA00023014"/>
    </source>
</evidence>
<evidence type="ECO:0000256" key="2">
    <source>
        <dbReference type="ARBA" id="ARBA00022723"/>
    </source>
</evidence>
<keyword evidence="4" id="KW-0408">Iron</keyword>
<dbReference type="InterPro" id="IPR017896">
    <property type="entry name" value="4Fe4S_Fe-S-bd"/>
</dbReference>
<comment type="caution">
    <text evidence="8">The sequence shown here is derived from an EMBL/GenBank/DDBJ whole genome shotgun (WGS) entry which is preliminary data.</text>
</comment>
<feature type="domain" description="4Fe-4S ferredoxin-type" evidence="7">
    <location>
        <begin position="197"/>
        <end position="229"/>
    </location>
</feature>
<sequence>MKEPRDAVSEDPGKEASSGEIADLIHKYISRRDFLIATGAFSLGVTAFCIMGGTSAAAGAAPRKIYVANALGMVVGDPTLCTGCRRCEAACTGYHEGIARPSISRVKVARNVQFGVEGVRMNGYQTGNGDFGNFRTIQDTCRQCPHPVPCQLACPHDAIEALAPVNARVVDVKKCEGCGICVQACPWGMISLTGPANGKGSKATKCTLCNGNPECVQACPSGALTYRKWSDLTKTIPPRQTVPASVRLTAAVAESCKECH</sequence>
<evidence type="ECO:0000313" key="8">
    <source>
        <dbReference type="EMBL" id="MBJ6725578.1"/>
    </source>
</evidence>
<feature type="domain" description="4Fe-4S ferredoxin-type" evidence="7">
    <location>
        <begin position="166"/>
        <end position="195"/>
    </location>
</feature>
<feature type="domain" description="4Fe-4S ferredoxin-type" evidence="7">
    <location>
        <begin position="72"/>
        <end position="91"/>
    </location>
</feature>
<dbReference type="CDD" id="cd10550">
    <property type="entry name" value="DMSOR_beta_like"/>
    <property type="match status" value="1"/>
</dbReference>
<organism evidence="8 9">
    <name type="scientific">Geomesophilobacter sediminis</name>
    <dbReference type="NCBI Taxonomy" id="2798584"/>
    <lineage>
        <taxon>Bacteria</taxon>
        <taxon>Pseudomonadati</taxon>
        <taxon>Thermodesulfobacteriota</taxon>
        <taxon>Desulfuromonadia</taxon>
        <taxon>Geobacterales</taxon>
        <taxon>Geobacteraceae</taxon>
        <taxon>Geomesophilobacter</taxon>
    </lineage>
</organism>
<dbReference type="PANTHER" id="PTHR42859">
    <property type="entry name" value="OXIDOREDUCTASE"/>
    <property type="match status" value="1"/>
</dbReference>
<dbReference type="AlphaFoldDB" id="A0A8J7J476"/>
<keyword evidence="1" id="KW-0004">4Fe-4S</keyword>
<protein>
    <submittedName>
        <fullName evidence="8">4Fe-4S dicluster domain-containing protein</fullName>
    </submittedName>
</protein>
<keyword evidence="9" id="KW-1185">Reference proteome</keyword>
<keyword evidence="2" id="KW-0479">Metal-binding</keyword>
<dbReference type="GO" id="GO:0051539">
    <property type="term" value="F:4 iron, 4 sulfur cluster binding"/>
    <property type="evidence" value="ECO:0007669"/>
    <property type="project" value="UniProtKB-KW"/>
</dbReference>
<evidence type="ECO:0000313" key="9">
    <source>
        <dbReference type="Proteomes" id="UP000636888"/>
    </source>
</evidence>
<keyword evidence="6" id="KW-0472">Membrane</keyword>
<proteinExistence type="predicted"/>
<dbReference type="InterPro" id="IPR017900">
    <property type="entry name" value="4Fe4S_Fe_S_CS"/>
</dbReference>
<dbReference type="RefSeq" id="WP_199384466.1">
    <property type="nucleotide sequence ID" value="NZ_JAEMHM010000009.1"/>
</dbReference>
<dbReference type="PANTHER" id="PTHR42859:SF17">
    <property type="entry name" value="ELECTRON TRANSPORT PROTEIN HYDN-RELATED"/>
    <property type="match status" value="1"/>
</dbReference>
<dbReference type="InterPro" id="IPR050294">
    <property type="entry name" value="RnfB_subfamily"/>
</dbReference>